<organism evidence="2 3">
    <name type="scientific">Acetobacter persici</name>
    <dbReference type="NCBI Taxonomy" id="1076596"/>
    <lineage>
        <taxon>Bacteria</taxon>
        <taxon>Pseudomonadati</taxon>
        <taxon>Pseudomonadota</taxon>
        <taxon>Alphaproteobacteria</taxon>
        <taxon>Acetobacterales</taxon>
        <taxon>Acetobacteraceae</taxon>
        <taxon>Acetobacter</taxon>
    </lineage>
</organism>
<feature type="domain" description="DUF4942" evidence="1">
    <location>
        <begin position="75"/>
        <end position="248"/>
    </location>
</feature>
<protein>
    <recommendedName>
        <fullName evidence="1">DUF4942 domain-containing protein</fullName>
    </recommendedName>
</protein>
<geneLocation type="plasmid" evidence="3">
    <name>pac1084_1</name>
</geneLocation>
<evidence type="ECO:0000259" key="1">
    <source>
        <dbReference type="Pfam" id="PF13708"/>
    </source>
</evidence>
<evidence type="ECO:0000313" key="2">
    <source>
        <dbReference type="EMBL" id="AQT06535.1"/>
    </source>
</evidence>
<dbReference type="CDD" id="cd02440">
    <property type="entry name" value="AdoMet_MTases"/>
    <property type="match status" value="1"/>
</dbReference>
<proteinExistence type="predicted"/>
<name>A0A1U9LJA2_9PROT</name>
<dbReference type="RefSeq" id="WP_077932162.1">
    <property type="nucleotide sequence ID" value="NZ_CP014688.1"/>
</dbReference>
<dbReference type="SUPFAM" id="SSF53335">
    <property type="entry name" value="S-adenosyl-L-methionine-dependent methyltransferases"/>
    <property type="match status" value="1"/>
</dbReference>
<keyword evidence="2" id="KW-0614">Plasmid</keyword>
<dbReference type="PRINTS" id="PR00507">
    <property type="entry name" value="N12N6MTFRASE"/>
</dbReference>
<dbReference type="Gene3D" id="3.40.50.150">
    <property type="entry name" value="Vaccinia Virus protein VP39"/>
    <property type="match status" value="1"/>
</dbReference>
<dbReference type="Pfam" id="PF13708">
    <property type="entry name" value="DUF4942"/>
    <property type="match status" value="1"/>
</dbReference>
<evidence type="ECO:0000313" key="3">
    <source>
        <dbReference type="Proteomes" id="UP000189055"/>
    </source>
</evidence>
<dbReference type="Proteomes" id="UP000189055">
    <property type="component" value="Plasmid pAC1084_1"/>
</dbReference>
<gene>
    <name evidence="2" type="ORF">A0U91_16135</name>
</gene>
<sequence>MSGSTSVALPPNLYALLAERNDYLARMEAMASEMTQPDNSYLFNLFSEGGFRKNQGRYAVNAEHFFDVQDAKLRLDSRMWKRAVDLTQAMEYMPLKDRRKWAEAIRECNTPEFTEEHVIPTLLDYIARRYEMIAQTVDGIFSGLSDVHVTNAPQGFGRRMILSGINSSSLEGSAGHIHDLRRVIAMISQRPAPPEESTRLTLSRIPKDGKWHDMDGRAIQIRRYLKGTAHLQIHPDMAWQLNKILATLHPSAIPAKFRTQSKTNTSAKPKKTPTLILRPIPFEVLQILGNLRDVRTTPFIANYGEGIVQPITTNPNSVEVDSYYAKDKAVTAEACSILERIGGTRVHKFRGVYEFNYPPKDVINEIVVSGVLPDEKSHQFCPTGKDIAEKAASLLDVQPGMTVLEPSAGTGNLVDALGDYLDDLSTVQCVEVSELHGKVLESKGLKTEVADFMSWAAKARNAQRTFDRVIMNPPFCNRQWRDHLVEAATLVAPGGRLVAILPSSVENGWERIKELSGWKVSFYRQEMADFGYANVYTTIITLDHPVAAAMQTPVAA</sequence>
<dbReference type="InterPro" id="IPR029063">
    <property type="entry name" value="SAM-dependent_MTases_sf"/>
</dbReference>
<accession>A0A1U9LJA2</accession>
<dbReference type="KEGG" id="aper:A0U91_16135"/>
<dbReference type="InterPro" id="IPR031339">
    <property type="entry name" value="DUF4942"/>
</dbReference>
<reference evidence="2 3" key="1">
    <citation type="submission" date="2016-03" db="EMBL/GenBank/DDBJ databases">
        <title>Acetic acid bacteria sequencing.</title>
        <authorList>
            <person name="Brandt J."/>
            <person name="Jakob F."/>
            <person name="Vogel R.F."/>
        </authorList>
    </citation>
    <scope>NUCLEOTIDE SEQUENCE [LARGE SCALE GENOMIC DNA]</scope>
    <source>
        <strain evidence="2 3">TMW2.1084</strain>
        <plasmid evidence="3">pac1084_1</plasmid>
    </source>
</reference>
<dbReference type="AlphaFoldDB" id="A0A1U9LJA2"/>
<dbReference type="EMBL" id="CP014688">
    <property type="protein sequence ID" value="AQT06535.1"/>
    <property type="molecule type" value="Genomic_DNA"/>
</dbReference>